<gene>
    <name evidence="1" type="ORF">GCM10012285_62280</name>
</gene>
<organism evidence="1 2">
    <name type="scientific">Streptomyces kronopolitis</name>
    <dbReference type="NCBI Taxonomy" id="1612435"/>
    <lineage>
        <taxon>Bacteria</taxon>
        <taxon>Bacillati</taxon>
        <taxon>Actinomycetota</taxon>
        <taxon>Actinomycetes</taxon>
        <taxon>Kitasatosporales</taxon>
        <taxon>Streptomycetaceae</taxon>
        <taxon>Streptomyces</taxon>
    </lineage>
</organism>
<protein>
    <submittedName>
        <fullName evidence="1">Uncharacterized protein</fullName>
    </submittedName>
</protein>
<dbReference type="Proteomes" id="UP000600080">
    <property type="component" value="Unassembled WGS sequence"/>
</dbReference>
<comment type="caution">
    <text evidence="1">The sequence shown here is derived from an EMBL/GenBank/DDBJ whole genome shotgun (WGS) entry which is preliminary data.</text>
</comment>
<sequence>MLADAMPAPLSTMAQLAEASAAVVTNRFIPFSFQFVNGATGHNERIEAEMRGFPLPGNP</sequence>
<reference evidence="2" key="1">
    <citation type="journal article" date="2019" name="Int. J. Syst. Evol. Microbiol.">
        <title>The Global Catalogue of Microorganisms (GCM) 10K type strain sequencing project: providing services to taxonomists for standard genome sequencing and annotation.</title>
        <authorList>
            <consortium name="The Broad Institute Genomics Platform"/>
            <consortium name="The Broad Institute Genome Sequencing Center for Infectious Disease"/>
            <person name="Wu L."/>
            <person name="Ma J."/>
        </authorList>
    </citation>
    <scope>NUCLEOTIDE SEQUENCE [LARGE SCALE GENOMIC DNA]</scope>
    <source>
        <strain evidence="2">CGMCC 4.7323</strain>
    </source>
</reference>
<name>A0ABQ2K1M7_9ACTN</name>
<accession>A0ABQ2K1M7</accession>
<evidence type="ECO:0000313" key="1">
    <source>
        <dbReference type="EMBL" id="GGN62280.1"/>
    </source>
</evidence>
<proteinExistence type="predicted"/>
<evidence type="ECO:0000313" key="2">
    <source>
        <dbReference type="Proteomes" id="UP000600080"/>
    </source>
</evidence>
<dbReference type="EMBL" id="BMND01000046">
    <property type="protein sequence ID" value="GGN62280.1"/>
    <property type="molecule type" value="Genomic_DNA"/>
</dbReference>
<keyword evidence="2" id="KW-1185">Reference proteome</keyword>